<proteinExistence type="predicted"/>
<reference evidence="1 2" key="1">
    <citation type="submission" date="2023-09" db="EMBL/GenBank/DDBJ databases">
        <authorList>
            <person name="Wang M."/>
        </authorList>
    </citation>
    <scope>NUCLEOTIDE SEQUENCE [LARGE SCALE GENOMIC DNA]</scope>
    <source>
        <strain evidence="1">GT-2023</strain>
        <tissue evidence="1">Liver</tissue>
    </source>
</reference>
<organism evidence="1 2">
    <name type="scientific">Cirrhinus molitorella</name>
    <name type="common">mud carp</name>
    <dbReference type="NCBI Taxonomy" id="172907"/>
    <lineage>
        <taxon>Eukaryota</taxon>
        <taxon>Metazoa</taxon>
        <taxon>Chordata</taxon>
        <taxon>Craniata</taxon>
        <taxon>Vertebrata</taxon>
        <taxon>Euteleostomi</taxon>
        <taxon>Actinopterygii</taxon>
        <taxon>Neopterygii</taxon>
        <taxon>Teleostei</taxon>
        <taxon>Ostariophysi</taxon>
        <taxon>Cypriniformes</taxon>
        <taxon>Cyprinidae</taxon>
        <taxon>Labeoninae</taxon>
        <taxon>Labeonini</taxon>
        <taxon>Cirrhinus</taxon>
    </lineage>
</organism>
<name>A0ABR3NNK0_9TELE</name>
<evidence type="ECO:0008006" key="3">
    <source>
        <dbReference type="Google" id="ProtNLM"/>
    </source>
</evidence>
<accession>A0ABR3NNK0</accession>
<evidence type="ECO:0000313" key="2">
    <source>
        <dbReference type="Proteomes" id="UP001558613"/>
    </source>
</evidence>
<gene>
    <name evidence="1" type="ORF">QQF64_025153</name>
</gene>
<dbReference type="Proteomes" id="UP001558613">
    <property type="component" value="Unassembled WGS sequence"/>
</dbReference>
<comment type="caution">
    <text evidence="1">The sequence shown here is derived from an EMBL/GenBank/DDBJ whole genome shotgun (WGS) entry which is preliminary data.</text>
</comment>
<evidence type="ECO:0000313" key="1">
    <source>
        <dbReference type="EMBL" id="KAL1278480.1"/>
    </source>
</evidence>
<keyword evidence="2" id="KW-1185">Reference proteome</keyword>
<protein>
    <recommendedName>
        <fullName evidence="3">Secreted protein</fullName>
    </recommendedName>
</protein>
<sequence>MLSAPMQDSARLCSAARQLFLLYTFARAPALYTGTETRRFILSPGFVDQWNGPHNRSDTYGNSSQMPKSLFTHNLSWLTRCPALAHNS</sequence>
<dbReference type="EMBL" id="JAYMGO010000003">
    <property type="protein sequence ID" value="KAL1278480.1"/>
    <property type="molecule type" value="Genomic_DNA"/>
</dbReference>